<dbReference type="InterPro" id="IPR019734">
    <property type="entry name" value="TPR_rpt"/>
</dbReference>
<evidence type="ECO:0000256" key="3">
    <source>
        <dbReference type="PROSITE-ProRule" id="PRU00339"/>
    </source>
</evidence>
<name>A0AB34K3F8_PRYPA</name>
<dbReference type="PANTHER" id="PTHR12558">
    <property type="entry name" value="CELL DIVISION CYCLE 16,23,27"/>
    <property type="match status" value="1"/>
</dbReference>
<evidence type="ECO:0008006" key="7">
    <source>
        <dbReference type="Google" id="ProtNLM"/>
    </source>
</evidence>
<feature type="signal peptide" evidence="4">
    <location>
        <begin position="1"/>
        <end position="19"/>
    </location>
</feature>
<comment type="similarity">
    <text evidence="2">Belongs to the APC3/CDC27 family.</text>
</comment>
<evidence type="ECO:0000256" key="4">
    <source>
        <dbReference type="SAM" id="SignalP"/>
    </source>
</evidence>
<dbReference type="SMART" id="SM00028">
    <property type="entry name" value="TPR"/>
    <property type="match status" value="5"/>
</dbReference>
<evidence type="ECO:0000313" key="6">
    <source>
        <dbReference type="Proteomes" id="UP001515480"/>
    </source>
</evidence>
<keyword evidence="1 3" id="KW-0802">TPR repeat</keyword>
<dbReference type="Proteomes" id="UP001515480">
    <property type="component" value="Unassembled WGS sequence"/>
</dbReference>
<protein>
    <recommendedName>
        <fullName evidence="7">Protein O-GlcNAc transferase</fullName>
    </recommendedName>
</protein>
<evidence type="ECO:0000313" key="5">
    <source>
        <dbReference type="EMBL" id="KAL1529053.1"/>
    </source>
</evidence>
<reference evidence="5 6" key="1">
    <citation type="journal article" date="2024" name="Science">
        <title>Giant polyketide synthase enzymes in the biosynthesis of giant marine polyether toxins.</title>
        <authorList>
            <person name="Fallon T.R."/>
            <person name="Shende V.V."/>
            <person name="Wierzbicki I.H."/>
            <person name="Pendleton A.L."/>
            <person name="Watervoot N.F."/>
            <person name="Auber R.P."/>
            <person name="Gonzalez D.J."/>
            <person name="Wisecaver J.H."/>
            <person name="Moore B.S."/>
        </authorList>
    </citation>
    <scope>NUCLEOTIDE SEQUENCE [LARGE SCALE GENOMIC DNA]</scope>
    <source>
        <strain evidence="5 6">12B1</strain>
    </source>
</reference>
<comment type="caution">
    <text evidence="5">The sequence shown here is derived from an EMBL/GenBank/DDBJ whole genome shotgun (WGS) entry which is preliminary data.</text>
</comment>
<dbReference type="Gene3D" id="1.25.40.10">
    <property type="entry name" value="Tetratricopeptide repeat domain"/>
    <property type="match status" value="1"/>
</dbReference>
<gene>
    <name evidence="5" type="ORF">AB1Y20_000016</name>
</gene>
<feature type="chain" id="PRO_5044308761" description="Protein O-GlcNAc transferase" evidence="4">
    <location>
        <begin position="20"/>
        <end position="759"/>
    </location>
</feature>
<evidence type="ECO:0000256" key="1">
    <source>
        <dbReference type="ARBA" id="ARBA00022803"/>
    </source>
</evidence>
<dbReference type="Pfam" id="PF13181">
    <property type="entry name" value="TPR_8"/>
    <property type="match status" value="2"/>
</dbReference>
<proteinExistence type="inferred from homology"/>
<dbReference type="SUPFAM" id="SSF48452">
    <property type="entry name" value="TPR-like"/>
    <property type="match status" value="1"/>
</dbReference>
<dbReference type="EMBL" id="JBGBPQ010000001">
    <property type="protein sequence ID" value="KAL1529053.1"/>
    <property type="molecule type" value="Genomic_DNA"/>
</dbReference>
<organism evidence="5 6">
    <name type="scientific">Prymnesium parvum</name>
    <name type="common">Toxic golden alga</name>
    <dbReference type="NCBI Taxonomy" id="97485"/>
    <lineage>
        <taxon>Eukaryota</taxon>
        <taxon>Haptista</taxon>
        <taxon>Haptophyta</taxon>
        <taxon>Prymnesiophyceae</taxon>
        <taxon>Prymnesiales</taxon>
        <taxon>Prymnesiaceae</taxon>
        <taxon>Prymnesium</taxon>
    </lineage>
</organism>
<dbReference type="InterPro" id="IPR011990">
    <property type="entry name" value="TPR-like_helical_dom_sf"/>
</dbReference>
<evidence type="ECO:0000256" key="2">
    <source>
        <dbReference type="ARBA" id="ARBA00038210"/>
    </source>
</evidence>
<dbReference type="PANTHER" id="PTHR12558:SF13">
    <property type="entry name" value="CELL DIVISION CYCLE PROTEIN 27 HOMOLOG"/>
    <property type="match status" value="1"/>
</dbReference>
<dbReference type="AlphaFoldDB" id="A0AB34K3F8"/>
<feature type="repeat" description="TPR" evidence="3">
    <location>
        <begin position="27"/>
        <end position="60"/>
    </location>
</feature>
<keyword evidence="4" id="KW-0732">Signal</keyword>
<keyword evidence="6" id="KW-1185">Reference proteome</keyword>
<accession>A0AB34K3F8</accession>
<sequence>MAAHVLLLLLLLLPPAVHTFEVLPKDADGWCALGRSLASQQREAEAVRAFEAALSLDSTHFESLSALAAAHGALGEYEAEKRAYLAALELRPDHAPTHLGLGVSYASLEAFDAAEAALLAAAAADEEDARASLQLGRLLTQLSRPAEAVHHFYAASARDGLRFGEVAAAVGTARGLQARLAQAAASFEAALRVHPQNEKLARAASGMRRRAALLAASGAEDAVAEVCGAGCQQLLDAHGLRICAVSWRDGCGDEPPPPGFTPESTVAQLCARACAATRLAVLPDEPTDAPQDTAAAAAAAAASSGLFPPASSTAEAARSGAVERNWTQGYVQTAAANVILQCQREQRPLADSAPLASAPPTCSWEEYESFLAAAGLDWLDDPAAKASAGGTAQLSSYASTATTIAEALRLLLGNEAYATRTEAVTIDVIGWAFTWRERPEAEETSMTDVVHAWDAQLQAETRLVWGMHVGDALRRLLPRVEAVLVRGFGPEAPSVDVTPLRQDGWLSLELRPGLYETASEPAPTLTLLENSGLHDGGVWPSDADCLSDKGCVCTTRGCVANRSLAVKEQLQLVEADDERVWSRRGVPLSCYWRQTIELLVGTGRPVLATSYQSHEHLLAIHNLRALGARITHAFPNGLGEIPQMAEMDLLLPPGPLAEAMRDPYPRAWGYLEATYASTNAMWWRYRIEVEGYERYIRGARNSHVILFQGAEGGTAEDRTAASLQKRMQQQACKTAELPATPPRQAAIIRDVWRCAQPFA</sequence>
<dbReference type="PROSITE" id="PS50005">
    <property type="entry name" value="TPR"/>
    <property type="match status" value="1"/>
</dbReference>